<dbReference type="Proteomes" id="UP000021816">
    <property type="component" value="Unassembled WGS sequence"/>
</dbReference>
<dbReference type="GO" id="GO:0006508">
    <property type="term" value="P:proteolysis"/>
    <property type="evidence" value="ECO:0007669"/>
    <property type="project" value="UniProtKB-KW"/>
</dbReference>
<gene>
    <name evidence="14" type="ORF">AW10_01364</name>
</gene>
<feature type="transmembrane region" description="Helical" evidence="12">
    <location>
        <begin position="160"/>
        <end position="182"/>
    </location>
</feature>
<keyword evidence="7 11" id="KW-0862">Zinc</keyword>
<keyword evidence="8 12" id="KW-1133">Transmembrane helix</keyword>
<dbReference type="CDD" id="cd07339">
    <property type="entry name" value="M48B_HtpX_like"/>
    <property type="match status" value="1"/>
</dbReference>
<keyword evidence="5" id="KW-0479">Metal-binding</keyword>
<dbReference type="PANTHER" id="PTHR43221">
    <property type="entry name" value="PROTEASE HTPX"/>
    <property type="match status" value="1"/>
</dbReference>
<dbReference type="GO" id="GO:0004222">
    <property type="term" value="F:metalloendopeptidase activity"/>
    <property type="evidence" value="ECO:0007669"/>
    <property type="project" value="InterPro"/>
</dbReference>
<evidence type="ECO:0000256" key="6">
    <source>
        <dbReference type="ARBA" id="ARBA00022801"/>
    </source>
</evidence>
<reference evidence="14 15" key="1">
    <citation type="submission" date="2014-02" db="EMBL/GenBank/DDBJ databases">
        <title>Expanding our view of genomic diversity in Candidatus Accumulibacter clades.</title>
        <authorList>
            <person name="Skennerton C.T."/>
            <person name="Barr J.J."/>
            <person name="Slater F.R."/>
            <person name="Bond P.L."/>
            <person name="Tyson G.W."/>
        </authorList>
    </citation>
    <scope>NUCLEOTIDE SEQUENCE [LARGE SCALE GENOMIC DNA]</scope>
    <source>
        <strain evidence="15">BA-92</strain>
    </source>
</reference>
<evidence type="ECO:0000313" key="14">
    <source>
        <dbReference type="EMBL" id="EXI81164.1"/>
    </source>
</evidence>
<comment type="similarity">
    <text evidence="11">Belongs to the peptidase M48 family.</text>
</comment>
<dbReference type="AlphaFoldDB" id="A0A011QQJ1"/>
<evidence type="ECO:0000256" key="8">
    <source>
        <dbReference type="ARBA" id="ARBA00022989"/>
    </source>
</evidence>
<dbReference type="GO" id="GO:0005886">
    <property type="term" value="C:plasma membrane"/>
    <property type="evidence" value="ECO:0007669"/>
    <property type="project" value="UniProtKB-SubCell"/>
</dbReference>
<comment type="caution">
    <text evidence="14">The sequence shown here is derived from an EMBL/GenBank/DDBJ whole genome shotgun (WGS) entry which is preliminary data.</text>
</comment>
<evidence type="ECO:0000256" key="5">
    <source>
        <dbReference type="ARBA" id="ARBA00022723"/>
    </source>
</evidence>
<accession>A0A011QQJ1</accession>
<evidence type="ECO:0000256" key="11">
    <source>
        <dbReference type="RuleBase" id="RU003983"/>
    </source>
</evidence>
<keyword evidence="9 11" id="KW-0482">Metalloprotease</keyword>
<dbReference type="Gene3D" id="3.30.2010.10">
    <property type="entry name" value="Metalloproteases ('zincins'), catalytic domain"/>
    <property type="match status" value="1"/>
</dbReference>
<evidence type="ECO:0000256" key="2">
    <source>
        <dbReference type="ARBA" id="ARBA00022475"/>
    </source>
</evidence>
<evidence type="ECO:0000256" key="4">
    <source>
        <dbReference type="ARBA" id="ARBA00022692"/>
    </source>
</evidence>
<protein>
    <recommendedName>
        <fullName evidence="13">Peptidase M48 domain-containing protein</fullName>
    </recommendedName>
</protein>
<sequence>MSWRRHAWRNRLQTLLLLLALLGISALAGRLLFGEDGMWMALLASLIALVIQPAAGARLTLALYQAQPISVHQAPDLWRVARRLAERADLPAAPLLYYAPSPLVNAFAVGQRQQSAIALSDGLLRTLSMREIAGVLAHEIAHIANGDLRVMSLADYVSRLTALFAVVGQVLLLLALPLVLAGSIEIDLLALLLLAVSPHLALLAQLGLSRVREFDADLEAARLTGDPAGLASALAKIERVTRSWRGWLLPGWGNPEPSWLRTHPATEERVSRLLSLAGDTRDEAIGREKLAYRPDVSPPRRRPRWYPGGYWY</sequence>
<organism evidence="14 15">
    <name type="scientific">Candidatus Accumulibacter appositus</name>
    <dbReference type="NCBI Taxonomy" id="1454003"/>
    <lineage>
        <taxon>Bacteria</taxon>
        <taxon>Pseudomonadati</taxon>
        <taxon>Pseudomonadota</taxon>
        <taxon>Betaproteobacteria</taxon>
        <taxon>Candidatus Accumulibacter</taxon>
    </lineage>
</organism>
<dbReference type="GO" id="GO:0046872">
    <property type="term" value="F:metal ion binding"/>
    <property type="evidence" value="ECO:0007669"/>
    <property type="project" value="UniProtKB-KW"/>
</dbReference>
<evidence type="ECO:0000313" key="15">
    <source>
        <dbReference type="Proteomes" id="UP000021816"/>
    </source>
</evidence>
<feature type="domain" description="Peptidase M48" evidence="13">
    <location>
        <begin position="73"/>
        <end position="275"/>
    </location>
</feature>
<keyword evidence="10 12" id="KW-0472">Membrane</keyword>
<keyword evidence="2" id="KW-1003">Cell membrane</keyword>
<evidence type="ECO:0000256" key="3">
    <source>
        <dbReference type="ARBA" id="ARBA00022670"/>
    </source>
</evidence>
<dbReference type="Pfam" id="PF01435">
    <property type="entry name" value="Peptidase_M48"/>
    <property type="match status" value="1"/>
</dbReference>
<dbReference type="InterPro" id="IPR001915">
    <property type="entry name" value="Peptidase_M48"/>
</dbReference>
<evidence type="ECO:0000259" key="13">
    <source>
        <dbReference type="Pfam" id="PF01435"/>
    </source>
</evidence>
<dbReference type="EMBL" id="JEMX01000026">
    <property type="protein sequence ID" value="EXI81164.1"/>
    <property type="molecule type" value="Genomic_DNA"/>
</dbReference>
<dbReference type="PANTHER" id="PTHR43221:SF1">
    <property type="entry name" value="PROTEASE HTPX"/>
    <property type="match status" value="1"/>
</dbReference>
<dbReference type="STRING" id="1454003.AW10_01364"/>
<evidence type="ECO:0000256" key="10">
    <source>
        <dbReference type="ARBA" id="ARBA00023136"/>
    </source>
</evidence>
<name>A0A011QQJ1_9PROT</name>
<keyword evidence="3 11" id="KW-0645">Protease</keyword>
<keyword evidence="4 12" id="KW-0812">Transmembrane</keyword>
<feature type="transmembrane region" description="Helical" evidence="12">
    <location>
        <begin position="38"/>
        <end position="61"/>
    </location>
</feature>
<feature type="transmembrane region" description="Helical" evidence="12">
    <location>
        <begin position="188"/>
        <end position="208"/>
    </location>
</feature>
<comment type="cofactor">
    <cofactor evidence="11">
        <name>Zn(2+)</name>
        <dbReference type="ChEBI" id="CHEBI:29105"/>
    </cofactor>
    <text evidence="11">Binds 1 zinc ion per subunit.</text>
</comment>
<comment type="subcellular location">
    <subcellularLocation>
        <location evidence="1">Cell membrane</location>
        <topology evidence="1">Multi-pass membrane protein</topology>
    </subcellularLocation>
</comment>
<proteinExistence type="inferred from homology"/>
<evidence type="ECO:0000256" key="9">
    <source>
        <dbReference type="ARBA" id="ARBA00023049"/>
    </source>
</evidence>
<evidence type="ECO:0000256" key="1">
    <source>
        <dbReference type="ARBA" id="ARBA00004651"/>
    </source>
</evidence>
<dbReference type="InterPro" id="IPR050083">
    <property type="entry name" value="HtpX_protease"/>
</dbReference>
<dbReference type="PATRIC" id="fig|1454003.3.peg.1405"/>
<evidence type="ECO:0000256" key="7">
    <source>
        <dbReference type="ARBA" id="ARBA00022833"/>
    </source>
</evidence>
<keyword evidence="6 11" id="KW-0378">Hydrolase</keyword>
<evidence type="ECO:0000256" key="12">
    <source>
        <dbReference type="SAM" id="Phobius"/>
    </source>
</evidence>